<dbReference type="PANTHER" id="PTHR34935:SF3">
    <property type="entry name" value="PROTEIN TIC110, CHLOROPLASTIC"/>
    <property type="match status" value="1"/>
</dbReference>
<evidence type="ECO:0000313" key="1">
    <source>
        <dbReference type="EMBL" id="MCI28683.1"/>
    </source>
</evidence>
<organism evidence="1 2">
    <name type="scientific">Trifolium medium</name>
    <dbReference type="NCBI Taxonomy" id="97028"/>
    <lineage>
        <taxon>Eukaryota</taxon>
        <taxon>Viridiplantae</taxon>
        <taxon>Streptophyta</taxon>
        <taxon>Embryophyta</taxon>
        <taxon>Tracheophyta</taxon>
        <taxon>Spermatophyta</taxon>
        <taxon>Magnoliopsida</taxon>
        <taxon>eudicotyledons</taxon>
        <taxon>Gunneridae</taxon>
        <taxon>Pentapetalae</taxon>
        <taxon>rosids</taxon>
        <taxon>fabids</taxon>
        <taxon>Fabales</taxon>
        <taxon>Fabaceae</taxon>
        <taxon>Papilionoideae</taxon>
        <taxon>50 kb inversion clade</taxon>
        <taxon>NPAAA clade</taxon>
        <taxon>Hologalegina</taxon>
        <taxon>IRL clade</taxon>
        <taxon>Trifolieae</taxon>
        <taxon>Trifolium</taxon>
    </lineage>
</organism>
<accession>A0A392QWF3</accession>
<dbReference type="GO" id="GO:0061927">
    <property type="term" value="C:TOC-TIC supercomplex I"/>
    <property type="evidence" value="ECO:0007669"/>
    <property type="project" value="TreeGrafter"/>
</dbReference>
<dbReference type="GO" id="GO:0045037">
    <property type="term" value="P:protein import into chloroplast stroma"/>
    <property type="evidence" value="ECO:0007669"/>
    <property type="project" value="TreeGrafter"/>
</dbReference>
<proteinExistence type="predicted"/>
<dbReference type="PANTHER" id="PTHR34935">
    <property type="entry name" value="PROTEIN TIC110, CHLOROPLASTIC"/>
    <property type="match status" value="1"/>
</dbReference>
<dbReference type="Pfam" id="PF16940">
    <property type="entry name" value="Tic110"/>
    <property type="match status" value="1"/>
</dbReference>
<evidence type="ECO:0000313" key="2">
    <source>
        <dbReference type="Proteomes" id="UP000265520"/>
    </source>
</evidence>
<dbReference type="EMBL" id="LXQA010167295">
    <property type="protein sequence ID" value="MCI28683.1"/>
    <property type="molecule type" value="Genomic_DNA"/>
</dbReference>
<keyword evidence="2" id="KW-1185">Reference proteome</keyword>
<comment type="caution">
    <text evidence="1">The sequence shown here is derived from an EMBL/GenBank/DDBJ whole genome shotgun (WGS) entry which is preliminary data.</text>
</comment>
<dbReference type="Proteomes" id="UP000265520">
    <property type="component" value="Unassembled WGS sequence"/>
</dbReference>
<sequence length="80" mass="8971">MFCSTEVSQVVEELNKVLAFNDLLISFKNHSDIDRLARGVGPVSLVGGEYDGDRKMEDLKLLYRAYLSDALSSGRMEDNK</sequence>
<dbReference type="InterPro" id="IPR031610">
    <property type="entry name" value="TIC110"/>
</dbReference>
<protein>
    <submittedName>
        <fullName evidence="1">Protein TIC110 chloroplastic-like</fullName>
    </submittedName>
</protein>
<name>A0A392QWF3_9FABA</name>
<dbReference type="AlphaFoldDB" id="A0A392QWF3"/>
<feature type="non-terminal residue" evidence="1">
    <location>
        <position position="80"/>
    </location>
</feature>
<reference evidence="1 2" key="1">
    <citation type="journal article" date="2018" name="Front. Plant Sci.">
        <title>Red Clover (Trifolium pratense) and Zigzag Clover (T. medium) - A Picture of Genomic Similarities and Differences.</title>
        <authorList>
            <person name="Dluhosova J."/>
            <person name="Istvanek J."/>
            <person name="Nedelnik J."/>
            <person name="Repkova J."/>
        </authorList>
    </citation>
    <scope>NUCLEOTIDE SEQUENCE [LARGE SCALE GENOMIC DNA]</scope>
    <source>
        <strain evidence="2">cv. 10/8</strain>
        <tissue evidence="1">Leaf</tissue>
    </source>
</reference>